<evidence type="ECO:0008006" key="2">
    <source>
        <dbReference type="Google" id="ProtNLM"/>
    </source>
</evidence>
<accession>A0A6S6SHK0</accession>
<gene>
    <name evidence="1" type="ORF">HELGO_WM34079</name>
</gene>
<protein>
    <recommendedName>
        <fullName evidence="2">HNH domain-containing protein</fullName>
    </recommendedName>
</protein>
<name>A0A6S6SHK0_9BACT</name>
<evidence type="ECO:0000313" key="1">
    <source>
        <dbReference type="EMBL" id="CAA6806886.1"/>
    </source>
</evidence>
<reference evidence="1" key="1">
    <citation type="submission" date="2020-01" db="EMBL/GenBank/DDBJ databases">
        <authorList>
            <person name="Meier V. D."/>
            <person name="Meier V D."/>
        </authorList>
    </citation>
    <scope>NUCLEOTIDE SEQUENCE</scope>
    <source>
        <strain evidence="1">HLG_WM_MAG_05</strain>
    </source>
</reference>
<dbReference type="Gene3D" id="1.10.30.50">
    <property type="match status" value="1"/>
</dbReference>
<dbReference type="AlphaFoldDB" id="A0A6S6SHK0"/>
<proteinExistence type="predicted"/>
<organism evidence="1">
    <name type="scientific">uncultured Sulfurovum sp</name>
    <dbReference type="NCBI Taxonomy" id="269237"/>
    <lineage>
        <taxon>Bacteria</taxon>
        <taxon>Pseudomonadati</taxon>
        <taxon>Campylobacterota</taxon>
        <taxon>Epsilonproteobacteria</taxon>
        <taxon>Campylobacterales</taxon>
        <taxon>Sulfurovaceae</taxon>
        <taxon>Sulfurovum</taxon>
        <taxon>environmental samples</taxon>
    </lineage>
</organism>
<sequence length="271" mass="32374">MIDMRGFFRHRAYPCVVDKFKTSFDRTKLNCDDYWFVFTDLQKRISNDKCPICEVKLTDKPNRTNTATLDHFRPKSKEMYPHLKCIPENYILMCSLCNTTYKEDIFPLFDESKRATEAKIIKDTKHEQPLLFNPTEIDPLHFFELAFRQTQQGGTLELKRNNKTIPKDKDSYEYQQCHKMITMFGLGYCHKDNRTDTRKERNLETGKMETIVVQECRIDILTKHYGTFIELAKARSNKKSLALFFKDKNRKNELKKYGFFRFIMKNQFTIK</sequence>
<dbReference type="EMBL" id="CACVAU010000023">
    <property type="protein sequence ID" value="CAA6806886.1"/>
    <property type="molecule type" value="Genomic_DNA"/>
</dbReference>